<dbReference type="PANTHER" id="PTHR30055">
    <property type="entry name" value="HTH-TYPE TRANSCRIPTIONAL REGULATOR RUTR"/>
    <property type="match status" value="1"/>
</dbReference>
<dbReference type="GO" id="GO:0000976">
    <property type="term" value="F:transcription cis-regulatory region binding"/>
    <property type="evidence" value="ECO:0007669"/>
    <property type="project" value="TreeGrafter"/>
</dbReference>
<gene>
    <name evidence="6" type="ordered locus">Daes_2222</name>
</gene>
<dbReference type="InterPro" id="IPR009057">
    <property type="entry name" value="Homeodomain-like_sf"/>
</dbReference>
<keyword evidence="1" id="KW-0805">Transcription regulation</keyword>
<dbReference type="InterPro" id="IPR036271">
    <property type="entry name" value="Tet_transcr_reg_TetR-rel_C_sf"/>
</dbReference>
<dbReference type="SUPFAM" id="SSF48498">
    <property type="entry name" value="Tetracyclin repressor-like, C-terminal domain"/>
    <property type="match status" value="1"/>
</dbReference>
<keyword evidence="7" id="KW-1185">Reference proteome</keyword>
<evidence type="ECO:0000259" key="5">
    <source>
        <dbReference type="PROSITE" id="PS50977"/>
    </source>
</evidence>
<dbReference type="InterPro" id="IPR050109">
    <property type="entry name" value="HTH-type_TetR-like_transc_reg"/>
</dbReference>
<evidence type="ECO:0000256" key="4">
    <source>
        <dbReference type="PROSITE-ProRule" id="PRU00335"/>
    </source>
</evidence>
<dbReference type="InterPro" id="IPR023772">
    <property type="entry name" value="DNA-bd_HTH_TetR-type_CS"/>
</dbReference>
<accession>E6VT69</accession>
<dbReference type="KEGG" id="das:Daes_2222"/>
<keyword evidence="3" id="KW-0804">Transcription</keyword>
<dbReference type="EMBL" id="CP002431">
    <property type="protein sequence ID" value="ADU63228.1"/>
    <property type="molecule type" value="Genomic_DNA"/>
</dbReference>
<feature type="domain" description="HTH tetR-type" evidence="5">
    <location>
        <begin position="13"/>
        <end position="73"/>
    </location>
</feature>
<keyword evidence="2 4" id="KW-0238">DNA-binding</keyword>
<reference evidence="7" key="1">
    <citation type="submission" date="2010-12" db="EMBL/GenBank/DDBJ databases">
        <title>Complete sequence of Desulfovibrio aespoeensis Aspo-2.</title>
        <authorList>
            <consortium name="US DOE Joint Genome Institute"/>
            <person name="Lucas S."/>
            <person name="Copeland A."/>
            <person name="Lapidus A."/>
            <person name="Cheng J.-F."/>
            <person name="Goodwin L."/>
            <person name="Pitluck S."/>
            <person name="Chertkov O."/>
            <person name="Misra M."/>
            <person name="Detter J.C."/>
            <person name="Han C."/>
            <person name="Tapia R."/>
            <person name="Land M."/>
            <person name="Hauser L."/>
            <person name="Kyrpides N."/>
            <person name="Ivanova N."/>
            <person name="Ovchinnikova G."/>
            <person name="Pedersen K."/>
            <person name="Jagevall S."/>
            <person name="Hazen T."/>
            <person name="Woyke T."/>
        </authorList>
    </citation>
    <scope>NUCLEOTIDE SEQUENCE [LARGE SCALE GENOMIC DNA]</scope>
    <source>
        <strain evidence="7">ATCC 700646 / DSM 10631 / Aspo-2</strain>
    </source>
</reference>
<protein>
    <submittedName>
        <fullName evidence="6">Regulatory protein TetR</fullName>
    </submittedName>
</protein>
<dbReference type="STRING" id="643562.Daes_2222"/>
<sequence>MGMSPNTFENLPDDKRERVLAEAAREFADHGYHQASVNRMVGRLGIAKGSIFKYFGSKQGIFEYLFGQTVADFKKPLKQIRDSASGDFFERIGQSLLAGAEFITANPLIYRIYLKMVYQEGFPLRDRFLGEIRQASDKYLRGLVTDAMATGQLRPGIDADMAVHHLDAVMDRFLQACAIPALNARGASPGNTPDALRTRAEAVVDFLRHGLGAHTQTPEHQCRS</sequence>
<dbReference type="Gene3D" id="1.10.357.10">
    <property type="entry name" value="Tetracycline Repressor, domain 2"/>
    <property type="match status" value="1"/>
</dbReference>
<feature type="DNA-binding region" description="H-T-H motif" evidence="4">
    <location>
        <begin position="36"/>
        <end position="55"/>
    </location>
</feature>
<dbReference type="PROSITE" id="PS50977">
    <property type="entry name" value="HTH_TETR_2"/>
    <property type="match status" value="1"/>
</dbReference>
<organism evidence="6 7">
    <name type="scientific">Pseudodesulfovibrio aespoeensis (strain ATCC 700646 / DSM 10631 / Aspo-2)</name>
    <name type="common">Desulfovibrio aespoeensis</name>
    <dbReference type="NCBI Taxonomy" id="643562"/>
    <lineage>
        <taxon>Bacteria</taxon>
        <taxon>Pseudomonadati</taxon>
        <taxon>Thermodesulfobacteriota</taxon>
        <taxon>Desulfovibrionia</taxon>
        <taxon>Desulfovibrionales</taxon>
        <taxon>Desulfovibrionaceae</taxon>
    </lineage>
</organism>
<dbReference type="GO" id="GO:0003700">
    <property type="term" value="F:DNA-binding transcription factor activity"/>
    <property type="evidence" value="ECO:0007669"/>
    <property type="project" value="TreeGrafter"/>
</dbReference>
<dbReference type="PROSITE" id="PS01081">
    <property type="entry name" value="HTH_TETR_1"/>
    <property type="match status" value="1"/>
</dbReference>
<dbReference type="Pfam" id="PF00440">
    <property type="entry name" value="TetR_N"/>
    <property type="match status" value="1"/>
</dbReference>
<evidence type="ECO:0000256" key="2">
    <source>
        <dbReference type="ARBA" id="ARBA00023125"/>
    </source>
</evidence>
<evidence type="ECO:0000256" key="1">
    <source>
        <dbReference type="ARBA" id="ARBA00023015"/>
    </source>
</evidence>
<dbReference type="PANTHER" id="PTHR30055:SF234">
    <property type="entry name" value="HTH-TYPE TRANSCRIPTIONAL REGULATOR BETI"/>
    <property type="match status" value="1"/>
</dbReference>
<evidence type="ECO:0000313" key="6">
    <source>
        <dbReference type="EMBL" id="ADU63228.1"/>
    </source>
</evidence>
<dbReference type="eggNOG" id="COG1309">
    <property type="taxonomic scope" value="Bacteria"/>
</dbReference>
<dbReference type="Proteomes" id="UP000002191">
    <property type="component" value="Chromosome"/>
</dbReference>
<dbReference type="AlphaFoldDB" id="E6VT69"/>
<proteinExistence type="predicted"/>
<evidence type="ECO:0000313" key="7">
    <source>
        <dbReference type="Proteomes" id="UP000002191"/>
    </source>
</evidence>
<dbReference type="HOGENOM" id="CLU_069356_45_1_7"/>
<dbReference type="InterPro" id="IPR001647">
    <property type="entry name" value="HTH_TetR"/>
</dbReference>
<dbReference type="SUPFAM" id="SSF46689">
    <property type="entry name" value="Homeodomain-like"/>
    <property type="match status" value="1"/>
</dbReference>
<dbReference type="PRINTS" id="PR00455">
    <property type="entry name" value="HTHTETR"/>
</dbReference>
<evidence type="ECO:0000256" key="3">
    <source>
        <dbReference type="ARBA" id="ARBA00023163"/>
    </source>
</evidence>
<name>E6VT69_PSEA9</name>
<reference evidence="6 7" key="2">
    <citation type="journal article" date="2014" name="Genome Announc.">
        <title>Complete Genome Sequence of the Subsurface, Mesophilic Sulfate-Reducing Bacterium Desulfovibrio aespoeensis Aspo-2.</title>
        <authorList>
            <person name="Pedersen K."/>
            <person name="Bengtsson A."/>
            <person name="Edlund J."/>
            <person name="Rabe L."/>
            <person name="Hazen T."/>
            <person name="Chakraborty R."/>
            <person name="Goodwin L."/>
            <person name="Shapiro N."/>
        </authorList>
    </citation>
    <scope>NUCLEOTIDE SEQUENCE [LARGE SCALE GENOMIC DNA]</scope>
    <source>
        <strain evidence="7">ATCC 700646 / DSM 10631 / Aspo-2</strain>
    </source>
</reference>